<organism evidence="2 3">
    <name type="scientific">Tenebrio molitor</name>
    <name type="common">Yellow mealworm beetle</name>
    <dbReference type="NCBI Taxonomy" id="7067"/>
    <lineage>
        <taxon>Eukaryota</taxon>
        <taxon>Metazoa</taxon>
        <taxon>Ecdysozoa</taxon>
        <taxon>Arthropoda</taxon>
        <taxon>Hexapoda</taxon>
        <taxon>Insecta</taxon>
        <taxon>Pterygota</taxon>
        <taxon>Neoptera</taxon>
        <taxon>Endopterygota</taxon>
        <taxon>Coleoptera</taxon>
        <taxon>Polyphaga</taxon>
        <taxon>Cucujiformia</taxon>
        <taxon>Tenebrionidae</taxon>
        <taxon>Tenebrio</taxon>
    </lineage>
</organism>
<dbReference type="EMBL" id="JABDTM020021752">
    <property type="protein sequence ID" value="KAH0816303.1"/>
    <property type="molecule type" value="Genomic_DNA"/>
</dbReference>
<reference evidence="2" key="2">
    <citation type="submission" date="2021-08" db="EMBL/GenBank/DDBJ databases">
        <authorList>
            <person name="Eriksson T."/>
        </authorList>
    </citation>
    <scope>NUCLEOTIDE SEQUENCE</scope>
    <source>
        <strain evidence="2">Stoneville</strain>
        <tissue evidence="2">Whole head</tissue>
    </source>
</reference>
<dbReference type="AlphaFoldDB" id="A0A8J6HMJ2"/>
<dbReference type="Proteomes" id="UP000719412">
    <property type="component" value="Unassembled WGS sequence"/>
</dbReference>
<sequence>MLASDRMWRWGNECRKEGPRVRPSEKNHTPPRSHENKHPDERERARGGDAGARETEICALAPHRPRPEPTVPPNNGLFSACTGLNAAVLAETTLTRTGRRGGREYERDEGRGRLRTNGVLLLSRRTTRLPGLLRGSRVLQSPDRVSAIRIDLGRFGNREVVAAATGRRRGPEPKPKFRSVAEARCVSMETTTFGPAEVARIRREGPGKNPTALDGFPVRLD</sequence>
<protein>
    <submittedName>
        <fullName evidence="2">Uncharacterized protein</fullName>
    </submittedName>
</protein>
<accession>A0A8J6HMJ2</accession>
<reference evidence="2" key="1">
    <citation type="journal article" date="2020" name="J Insects Food Feed">
        <title>The yellow mealworm (Tenebrio molitor) genome: a resource for the emerging insects as food and feed industry.</title>
        <authorList>
            <person name="Eriksson T."/>
            <person name="Andere A."/>
            <person name="Kelstrup H."/>
            <person name="Emery V."/>
            <person name="Picard C."/>
        </authorList>
    </citation>
    <scope>NUCLEOTIDE SEQUENCE</scope>
    <source>
        <strain evidence="2">Stoneville</strain>
        <tissue evidence="2">Whole head</tissue>
    </source>
</reference>
<proteinExistence type="predicted"/>
<evidence type="ECO:0000313" key="2">
    <source>
        <dbReference type="EMBL" id="KAH0816303.1"/>
    </source>
</evidence>
<comment type="caution">
    <text evidence="2">The sequence shown here is derived from an EMBL/GenBank/DDBJ whole genome shotgun (WGS) entry which is preliminary data.</text>
</comment>
<evidence type="ECO:0000256" key="1">
    <source>
        <dbReference type="SAM" id="MobiDB-lite"/>
    </source>
</evidence>
<keyword evidence="3" id="KW-1185">Reference proteome</keyword>
<evidence type="ECO:0000313" key="3">
    <source>
        <dbReference type="Proteomes" id="UP000719412"/>
    </source>
</evidence>
<feature type="region of interest" description="Disordered" evidence="1">
    <location>
        <begin position="1"/>
        <end position="54"/>
    </location>
</feature>
<gene>
    <name evidence="2" type="ORF">GEV33_006488</name>
</gene>
<name>A0A8J6HMJ2_TENMO</name>